<evidence type="ECO:0000313" key="2">
    <source>
        <dbReference type="EMBL" id="SQF70385.1"/>
    </source>
</evidence>
<accession>A0A0B7GNP5</accession>
<organism evidence="1 3">
    <name type="scientific">Streptococcus sanguinis</name>
    <dbReference type="NCBI Taxonomy" id="1305"/>
    <lineage>
        <taxon>Bacteria</taxon>
        <taxon>Bacillati</taxon>
        <taxon>Bacillota</taxon>
        <taxon>Bacilli</taxon>
        <taxon>Lactobacillales</taxon>
        <taxon>Streptococcaceae</taxon>
        <taxon>Streptococcus</taxon>
    </lineage>
</organism>
<dbReference type="Proteomes" id="UP000183504">
    <property type="component" value="Unassembled WGS sequence"/>
</dbReference>
<name>A0A0B7GNP5_STRSA</name>
<evidence type="ECO:0000313" key="4">
    <source>
        <dbReference type="Proteomes" id="UP000248534"/>
    </source>
</evidence>
<gene>
    <name evidence="2" type="ORF">NCTC11086_00221</name>
    <name evidence="1" type="ORF">SSV_2012</name>
</gene>
<evidence type="ECO:0000313" key="3">
    <source>
        <dbReference type="Proteomes" id="UP000183504"/>
    </source>
</evidence>
<proteinExistence type="predicted"/>
<dbReference type="RefSeq" id="WP_072074691.1">
    <property type="nucleotide sequence ID" value="NZ_CDMW01000001.1"/>
</dbReference>
<evidence type="ECO:0000313" key="1">
    <source>
        <dbReference type="EMBL" id="CEL91286.1"/>
    </source>
</evidence>
<dbReference type="EMBL" id="LS483364">
    <property type="protein sequence ID" value="SQF70385.1"/>
    <property type="molecule type" value="Genomic_DNA"/>
</dbReference>
<sequence>MNTIMELTFTPQTMKLFSFLKENPTAVYKKGNYYKFLYFEPLDVYISEFTYKGIKFRKLESKNLKLAGWKLVRDMPISLAKPELITVLKDLEKVRIKENRQGTGIKLTGWILETLTLGLYTKQETALFVRLLYINGYSCEDIAGLFSAIVKRPALARYFIKELSNLERGVT</sequence>
<reference evidence="2 4" key="2">
    <citation type="submission" date="2018-06" db="EMBL/GenBank/DDBJ databases">
        <authorList>
            <consortium name="Pathogen Informatics"/>
            <person name="Doyle S."/>
        </authorList>
    </citation>
    <scope>NUCLEOTIDE SEQUENCE [LARGE SCALE GENOMIC DNA]</scope>
    <source>
        <strain evidence="2 4">NCTC11086</strain>
    </source>
</reference>
<dbReference type="Proteomes" id="UP000248534">
    <property type="component" value="Chromosome 1"/>
</dbReference>
<dbReference type="AlphaFoldDB" id="A0A0B7GNP5"/>
<dbReference type="EMBL" id="CDMW01000001">
    <property type="protein sequence ID" value="CEL91286.1"/>
    <property type="molecule type" value="Genomic_DNA"/>
</dbReference>
<reference evidence="1 3" key="1">
    <citation type="submission" date="2015-01" db="EMBL/GenBank/DDBJ databases">
        <authorList>
            <person name="Pelicic Vladimir"/>
        </authorList>
    </citation>
    <scope>NUCLEOTIDE SEQUENCE [LARGE SCALE GENOMIC DNA]</scope>
    <source>
        <strain evidence="1 3">2908</strain>
    </source>
</reference>
<protein>
    <submittedName>
        <fullName evidence="2">Phage protein</fullName>
    </submittedName>
</protein>